<name>A0ABY4DQR7_9NEIS</name>
<feature type="domain" description="Methylated-DNA-[protein]-cysteine S-methyltransferase DNA binding" evidence="7">
    <location>
        <begin position="84"/>
        <end position="167"/>
    </location>
</feature>
<dbReference type="InterPro" id="IPR001497">
    <property type="entry name" value="MethylDNA_cys_MeTrfase_AS"/>
</dbReference>
<dbReference type="InterPro" id="IPR036388">
    <property type="entry name" value="WH-like_DNA-bd_sf"/>
</dbReference>
<accession>A0ABY4DQR7</accession>
<evidence type="ECO:0000256" key="5">
    <source>
        <dbReference type="ARBA" id="ARBA00023204"/>
    </source>
</evidence>
<protein>
    <submittedName>
        <fullName evidence="9">Methylated-DNA--[protein]-cysteine S-methyltransferase</fullName>
    </submittedName>
</protein>
<keyword evidence="10" id="KW-1185">Reference proteome</keyword>
<dbReference type="InterPro" id="IPR036631">
    <property type="entry name" value="MGMT_N_sf"/>
</dbReference>
<dbReference type="PROSITE" id="PS00374">
    <property type="entry name" value="MGMT"/>
    <property type="match status" value="1"/>
</dbReference>
<dbReference type="InterPro" id="IPR008332">
    <property type="entry name" value="MethylG_MeTrfase_N"/>
</dbReference>
<keyword evidence="2" id="KW-0489">Methyltransferase</keyword>
<dbReference type="Pfam" id="PF01035">
    <property type="entry name" value="DNA_binding_1"/>
    <property type="match status" value="1"/>
</dbReference>
<keyword evidence="4" id="KW-0227">DNA damage</keyword>
<evidence type="ECO:0000256" key="6">
    <source>
        <dbReference type="ARBA" id="ARBA00049348"/>
    </source>
</evidence>
<dbReference type="NCBIfam" id="TIGR00589">
    <property type="entry name" value="ogt"/>
    <property type="match status" value="1"/>
</dbReference>
<keyword evidence="3" id="KW-0808">Transferase</keyword>
<proteinExistence type="predicted"/>
<dbReference type="SUPFAM" id="SSF46767">
    <property type="entry name" value="Methylated DNA-protein cysteine methyltransferase, C-terminal domain"/>
    <property type="match status" value="1"/>
</dbReference>
<dbReference type="PANTHER" id="PTHR10815:SF13">
    <property type="entry name" value="METHYLATED-DNA--PROTEIN-CYSTEINE METHYLTRANSFERASE"/>
    <property type="match status" value="1"/>
</dbReference>
<feature type="domain" description="Methylguanine DNA methyltransferase ribonuclease-like" evidence="8">
    <location>
        <begin position="22"/>
        <end position="78"/>
    </location>
</feature>
<dbReference type="CDD" id="cd06445">
    <property type="entry name" value="ATase"/>
    <property type="match status" value="1"/>
</dbReference>
<keyword evidence="5" id="KW-0234">DNA repair</keyword>
<dbReference type="InterPro" id="IPR036217">
    <property type="entry name" value="MethylDNA_cys_MeTrfase_DNAb"/>
</dbReference>
<evidence type="ECO:0000256" key="1">
    <source>
        <dbReference type="ARBA" id="ARBA00001286"/>
    </source>
</evidence>
<evidence type="ECO:0000259" key="8">
    <source>
        <dbReference type="Pfam" id="PF02870"/>
    </source>
</evidence>
<dbReference type="Proteomes" id="UP000829817">
    <property type="component" value="Chromosome"/>
</dbReference>
<dbReference type="InterPro" id="IPR014048">
    <property type="entry name" value="MethylDNA_cys_MeTrfase_DNA-bd"/>
</dbReference>
<gene>
    <name evidence="9" type="ORF">LVJ83_06860</name>
</gene>
<evidence type="ECO:0000256" key="4">
    <source>
        <dbReference type="ARBA" id="ARBA00022763"/>
    </source>
</evidence>
<dbReference type="EMBL" id="CP091508">
    <property type="protein sequence ID" value="UOO80713.1"/>
    <property type="molecule type" value="Genomic_DNA"/>
</dbReference>
<dbReference type="Gene3D" id="1.10.10.10">
    <property type="entry name" value="Winged helix-like DNA-binding domain superfamily/Winged helix DNA-binding domain"/>
    <property type="match status" value="1"/>
</dbReference>
<comment type="catalytic activity">
    <reaction evidence="6">
        <text>a 6-O-methyl-2'-deoxyguanosine in DNA + L-cysteinyl-[protein] = S-methyl-L-cysteinyl-[protein] + a 2'-deoxyguanosine in DNA</text>
        <dbReference type="Rhea" id="RHEA:24000"/>
        <dbReference type="Rhea" id="RHEA-COMP:10131"/>
        <dbReference type="Rhea" id="RHEA-COMP:10132"/>
        <dbReference type="Rhea" id="RHEA-COMP:11367"/>
        <dbReference type="Rhea" id="RHEA-COMP:11368"/>
        <dbReference type="ChEBI" id="CHEBI:29950"/>
        <dbReference type="ChEBI" id="CHEBI:82612"/>
        <dbReference type="ChEBI" id="CHEBI:85445"/>
        <dbReference type="ChEBI" id="CHEBI:85448"/>
        <dbReference type="EC" id="2.1.1.63"/>
    </reaction>
</comment>
<reference evidence="9 10" key="1">
    <citation type="journal article" date="2022" name="Res Sq">
        <title>Evolution of multicellular longitudinally dividing oral cavity symbionts (Neisseriaceae).</title>
        <authorList>
            <person name="Nyongesa S."/>
            <person name="Weber P."/>
            <person name="Bernet E."/>
            <person name="Pullido F."/>
            <person name="Nieckarz M."/>
            <person name="Delaby M."/>
            <person name="Nieves C."/>
            <person name="Viehboeck T."/>
            <person name="Krause N."/>
            <person name="Rivera-Millot A."/>
            <person name="Nakamura A."/>
            <person name="Vischer N."/>
            <person name="VanNieuwenhze M."/>
            <person name="Brun Y."/>
            <person name="Cava F."/>
            <person name="Bulgheresi S."/>
            <person name="Veyrier F."/>
        </authorList>
    </citation>
    <scope>NUCLEOTIDE SEQUENCE [LARGE SCALE GENOMIC DNA]</scope>
    <source>
        <strain evidence="9 10">CCUG 63373m</strain>
    </source>
</reference>
<evidence type="ECO:0000256" key="2">
    <source>
        <dbReference type="ARBA" id="ARBA00022603"/>
    </source>
</evidence>
<sequence length="170" mass="18578">MPLNRCSTFSDGLTIIMKQTCLYKAPFGNITLVFEHGELIALNLHGDLAHAPYPLPDEWQQRLDNYFSGRLKNFGHPISRQGTPFQQKVWQAIAEIPAGEVMSYQDIARKIGSGPRAVGGACGKNPLALVVPCHRVVAKGGLGGFSSGKNTDEALAVKRWLLHHEGIDFA</sequence>
<dbReference type="PANTHER" id="PTHR10815">
    <property type="entry name" value="METHYLATED-DNA--PROTEIN-CYSTEINE METHYLTRANSFERASE"/>
    <property type="match status" value="1"/>
</dbReference>
<evidence type="ECO:0000313" key="10">
    <source>
        <dbReference type="Proteomes" id="UP000829817"/>
    </source>
</evidence>
<evidence type="ECO:0000313" key="9">
    <source>
        <dbReference type="EMBL" id="UOO80713.1"/>
    </source>
</evidence>
<organism evidence="9 10">
    <name type="scientific">Uruburuella testudinis</name>
    <dbReference type="NCBI Taxonomy" id="1282863"/>
    <lineage>
        <taxon>Bacteria</taxon>
        <taxon>Pseudomonadati</taxon>
        <taxon>Pseudomonadota</taxon>
        <taxon>Betaproteobacteria</taxon>
        <taxon>Neisseriales</taxon>
        <taxon>Neisseriaceae</taxon>
        <taxon>Uruburuella</taxon>
    </lineage>
</organism>
<evidence type="ECO:0000259" key="7">
    <source>
        <dbReference type="Pfam" id="PF01035"/>
    </source>
</evidence>
<dbReference type="Pfam" id="PF02870">
    <property type="entry name" value="Methyltransf_1N"/>
    <property type="match status" value="1"/>
</dbReference>
<comment type="catalytic activity">
    <reaction evidence="1">
        <text>a 4-O-methyl-thymidine in DNA + L-cysteinyl-[protein] = a thymidine in DNA + S-methyl-L-cysteinyl-[protein]</text>
        <dbReference type="Rhea" id="RHEA:53428"/>
        <dbReference type="Rhea" id="RHEA-COMP:10131"/>
        <dbReference type="Rhea" id="RHEA-COMP:10132"/>
        <dbReference type="Rhea" id="RHEA-COMP:13555"/>
        <dbReference type="Rhea" id="RHEA-COMP:13556"/>
        <dbReference type="ChEBI" id="CHEBI:29950"/>
        <dbReference type="ChEBI" id="CHEBI:82612"/>
        <dbReference type="ChEBI" id="CHEBI:137386"/>
        <dbReference type="ChEBI" id="CHEBI:137387"/>
        <dbReference type="EC" id="2.1.1.63"/>
    </reaction>
</comment>
<dbReference type="RefSeq" id="WP_244783784.1">
    <property type="nucleotide sequence ID" value="NZ_CP091508.1"/>
</dbReference>
<evidence type="ECO:0000256" key="3">
    <source>
        <dbReference type="ARBA" id="ARBA00022679"/>
    </source>
</evidence>
<dbReference type="SUPFAM" id="SSF53155">
    <property type="entry name" value="Methylated DNA-protein cysteine methyltransferase domain"/>
    <property type="match status" value="1"/>
</dbReference>